<dbReference type="STRING" id="81569.RUM4293_03517"/>
<accession>A0A0P1EDA4</accession>
<feature type="compositionally biased region" description="Basic and acidic residues" evidence="1">
    <location>
        <begin position="116"/>
        <end position="126"/>
    </location>
</feature>
<feature type="region of interest" description="Disordered" evidence="1">
    <location>
        <begin position="116"/>
        <end position="150"/>
    </location>
</feature>
<sequence length="150" mass="16424">MQPARVDMTPGNVLETLVDPKNVEQVGKGKLRLLSQAFLHSAGSAEQVAAYEAALSAHLAVATQNLLAEPDAPHNFDRAVRYSHLSSESIEELRQFSSDRAQALLQEVNFLARELQDKDSDGDHSGRFAMGAFVLPSPQKAQSRNPKEDE</sequence>
<reference evidence="2 3" key="1">
    <citation type="submission" date="2015-09" db="EMBL/GenBank/DDBJ databases">
        <authorList>
            <consortium name="Swine Surveillance"/>
        </authorList>
    </citation>
    <scope>NUCLEOTIDE SEQUENCE [LARGE SCALE GENOMIC DNA]</scope>
    <source>
        <strain evidence="2 3">CECT 4292</strain>
    </source>
</reference>
<evidence type="ECO:0000313" key="3">
    <source>
        <dbReference type="Proteomes" id="UP000050783"/>
    </source>
</evidence>
<proteinExistence type="predicted"/>
<evidence type="ECO:0000256" key="1">
    <source>
        <dbReference type="SAM" id="MobiDB-lite"/>
    </source>
</evidence>
<dbReference type="AlphaFoldDB" id="A0A0P1EDA4"/>
<evidence type="ECO:0000313" key="2">
    <source>
        <dbReference type="EMBL" id="CUH47549.1"/>
    </source>
</evidence>
<protein>
    <submittedName>
        <fullName evidence="2">Uncharacterized protein</fullName>
    </submittedName>
</protein>
<gene>
    <name evidence="2" type="ORF">RUA4292_01720</name>
</gene>
<dbReference type="EMBL" id="CYPU01000024">
    <property type="protein sequence ID" value="CUH47549.1"/>
    <property type="molecule type" value="Genomic_DNA"/>
</dbReference>
<name>A0A0P1EDA4_9RHOB</name>
<organism evidence="2 3">
    <name type="scientific">Ruegeria atlantica</name>
    <dbReference type="NCBI Taxonomy" id="81569"/>
    <lineage>
        <taxon>Bacteria</taxon>
        <taxon>Pseudomonadati</taxon>
        <taxon>Pseudomonadota</taxon>
        <taxon>Alphaproteobacteria</taxon>
        <taxon>Rhodobacterales</taxon>
        <taxon>Roseobacteraceae</taxon>
        <taxon>Ruegeria</taxon>
    </lineage>
</organism>
<dbReference type="Proteomes" id="UP000050783">
    <property type="component" value="Unassembled WGS sequence"/>
</dbReference>